<dbReference type="Pfam" id="PF13456">
    <property type="entry name" value="RVT_3"/>
    <property type="match status" value="1"/>
</dbReference>
<dbReference type="Proteomes" id="UP001372338">
    <property type="component" value="Unassembled WGS sequence"/>
</dbReference>
<gene>
    <name evidence="2" type="ORF">RIF29_15635</name>
</gene>
<organism evidence="2 3">
    <name type="scientific">Crotalaria pallida</name>
    <name type="common">Smooth rattlebox</name>
    <name type="synonym">Crotalaria striata</name>
    <dbReference type="NCBI Taxonomy" id="3830"/>
    <lineage>
        <taxon>Eukaryota</taxon>
        <taxon>Viridiplantae</taxon>
        <taxon>Streptophyta</taxon>
        <taxon>Embryophyta</taxon>
        <taxon>Tracheophyta</taxon>
        <taxon>Spermatophyta</taxon>
        <taxon>Magnoliopsida</taxon>
        <taxon>eudicotyledons</taxon>
        <taxon>Gunneridae</taxon>
        <taxon>Pentapetalae</taxon>
        <taxon>rosids</taxon>
        <taxon>fabids</taxon>
        <taxon>Fabales</taxon>
        <taxon>Fabaceae</taxon>
        <taxon>Papilionoideae</taxon>
        <taxon>50 kb inversion clade</taxon>
        <taxon>genistoids sensu lato</taxon>
        <taxon>core genistoids</taxon>
        <taxon>Crotalarieae</taxon>
        <taxon>Crotalaria</taxon>
    </lineage>
</organism>
<keyword evidence="3" id="KW-1185">Reference proteome</keyword>
<reference evidence="2 3" key="1">
    <citation type="submission" date="2024-01" db="EMBL/GenBank/DDBJ databases">
        <title>The genomes of 5 underutilized Papilionoideae crops provide insights into root nodulation and disease resistanc.</title>
        <authorList>
            <person name="Yuan L."/>
        </authorList>
    </citation>
    <scope>NUCLEOTIDE SEQUENCE [LARGE SCALE GENOMIC DNA]</scope>
    <source>
        <strain evidence="2">ZHUSHIDOU_FW_LH</strain>
        <tissue evidence="2">Leaf</tissue>
    </source>
</reference>
<dbReference type="PANTHER" id="PTHR47074:SF11">
    <property type="entry name" value="REVERSE TRANSCRIPTASE-LIKE PROTEIN"/>
    <property type="match status" value="1"/>
</dbReference>
<dbReference type="CDD" id="cd06222">
    <property type="entry name" value="RNase_H_like"/>
    <property type="match status" value="1"/>
</dbReference>
<dbReference type="GO" id="GO:0004523">
    <property type="term" value="F:RNA-DNA hybrid ribonuclease activity"/>
    <property type="evidence" value="ECO:0007669"/>
    <property type="project" value="InterPro"/>
</dbReference>
<dbReference type="InterPro" id="IPR012337">
    <property type="entry name" value="RNaseH-like_sf"/>
</dbReference>
<evidence type="ECO:0000313" key="3">
    <source>
        <dbReference type="Proteomes" id="UP001372338"/>
    </source>
</evidence>
<protein>
    <recommendedName>
        <fullName evidence="1">RNase H type-1 domain-containing protein</fullName>
    </recommendedName>
</protein>
<dbReference type="PANTHER" id="PTHR47074">
    <property type="entry name" value="BNAC02G40300D PROTEIN"/>
    <property type="match status" value="1"/>
</dbReference>
<dbReference type="EMBL" id="JAYWIO010000003">
    <property type="protein sequence ID" value="KAK7274541.1"/>
    <property type="molecule type" value="Genomic_DNA"/>
</dbReference>
<dbReference type="InterPro" id="IPR036397">
    <property type="entry name" value="RNaseH_sf"/>
</dbReference>
<evidence type="ECO:0000259" key="1">
    <source>
        <dbReference type="Pfam" id="PF13456"/>
    </source>
</evidence>
<name>A0AAN9IJ95_CROPI</name>
<sequence length="253" mass="28448">MPRCCELAWRLCRGVAPFGSVLSMRIEQSKEADFQGWLKNHLMQSNKDALVIIFNVLHAILFRRNEWLHNKRRLTMEQVLEKANNMMMMIPPIQSTPSTTTREEVSMNDFDGATVYFDASLKGGATGFGRVAVDMHGNFMAAAVSRSKASMDAKMGEARALQWTLEILNDIGLSHVRVFMDCLILIEAWKNDATRKSCSYFHEVLQECLSVVPSLVSFQFLHTARSNNAMADRLAKATHVMLEIGNDSADPSD</sequence>
<dbReference type="InterPro" id="IPR052929">
    <property type="entry name" value="RNase_H-like_EbsB-rel"/>
</dbReference>
<dbReference type="Gene3D" id="3.30.420.10">
    <property type="entry name" value="Ribonuclease H-like superfamily/Ribonuclease H"/>
    <property type="match status" value="1"/>
</dbReference>
<dbReference type="InterPro" id="IPR002156">
    <property type="entry name" value="RNaseH_domain"/>
</dbReference>
<dbReference type="InterPro" id="IPR044730">
    <property type="entry name" value="RNase_H-like_dom_plant"/>
</dbReference>
<evidence type="ECO:0000313" key="2">
    <source>
        <dbReference type="EMBL" id="KAK7274541.1"/>
    </source>
</evidence>
<accession>A0AAN9IJ95</accession>
<dbReference type="AlphaFoldDB" id="A0AAN9IJ95"/>
<proteinExistence type="predicted"/>
<dbReference type="GO" id="GO:0003676">
    <property type="term" value="F:nucleic acid binding"/>
    <property type="evidence" value="ECO:0007669"/>
    <property type="project" value="InterPro"/>
</dbReference>
<feature type="domain" description="RNase H type-1" evidence="1">
    <location>
        <begin position="121"/>
        <end position="237"/>
    </location>
</feature>
<comment type="caution">
    <text evidence="2">The sequence shown here is derived from an EMBL/GenBank/DDBJ whole genome shotgun (WGS) entry which is preliminary data.</text>
</comment>
<dbReference type="SUPFAM" id="SSF53098">
    <property type="entry name" value="Ribonuclease H-like"/>
    <property type="match status" value="1"/>
</dbReference>